<keyword evidence="1" id="KW-0472">Membrane</keyword>
<feature type="transmembrane region" description="Helical" evidence="1">
    <location>
        <begin position="137"/>
        <end position="156"/>
    </location>
</feature>
<dbReference type="InterPro" id="IPR018750">
    <property type="entry name" value="DUF2306_membrane"/>
</dbReference>
<dbReference type="RefSeq" id="WP_035328231.1">
    <property type="nucleotide sequence ID" value="NZ_APVL01000003.1"/>
</dbReference>
<feature type="transmembrane region" description="Helical" evidence="1">
    <location>
        <begin position="168"/>
        <end position="188"/>
    </location>
</feature>
<feature type="transmembrane region" description="Helical" evidence="1">
    <location>
        <begin position="40"/>
        <end position="63"/>
    </location>
</feature>
<keyword evidence="1" id="KW-1133">Transmembrane helix</keyword>
<proteinExistence type="predicted"/>
<reference evidence="2 3" key="2">
    <citation type="journal article" date="2016" name="Sci. Rep.">
        <title>A novel serine protease, Sep1, from Bacillus firmus DS-1 has nematicidal activity and degrades multiple intestinal-associated nematode proteins.</title>
        <authorList>
            <person name="Geng C."/>
            <person name="Nie X."/>
            <person name="Tang Z."/>
            <person name="Zhang Y."/>
            <person name="Lin J."/>
            <person name="Sun M."/>
            <person name="Peng D."/>
        </authorList>
    </citation>
    <scope>NUCLEOTIDE SEQUENCE [LARGE SCALE GENOMIC DNA]</scope>
    <source>
        <strain evidence="2 3">DS1</strain>
    </source>
</reference>
<comment type="caution">
    <text evidence="2">The sequence shown here is derived from an EMBL/GenBank/DDBJ whole genome shotgun (WGS) entry which is preliminary data.</text>
</comment>
<feature type="transmembrane region" description="Helical" evidence="1">
    <location>
        <begin position="75"/>
        <end position="97"/>
    </location>
</feature>
<feature type="transmembrane region" description="Helical" evidence="1">
    <location>
        <begin position="6"/>
        <end position="28"/>
    </location>
</feature>
<organism evidence="2 3">
    <name type="scientific">Cytobacillus firmus DS1</name>
    <dbReference type="NCBI Taxonomy" id="1307436"/>
    <lineage>
        <taxon>Bacteria</taxon>
        <taxon>Bacillati</taxon>
        <taxon>Bacillota</taxon>
        <taxon>Bacilli</taxon>
        <taxon>Bacillales</taxon>
        <taxon>Bacillaceae</taxon>
        <taxon>Cytobacillus</taxon>
    </lineage>
</organism>
<dbReference type="eggNOG" id="ENOG5032ME6">
    <property type="taxonomic scope" value="Bacteria"/>
</dbReference>
<protein>
    <recommendedName>
        <fullName evidence="4">DUF2306 domain-containing protein</fullName>
    </recommendedName>
</protein>
<feature type="transmembrane region" description="Helical" evidence="1">
    <location>
        <begin position="109"/>
        <end position="131"/>
    </location>
</feature>
<dbReference type="AlphaFoldDB" id="W7KY60"/>
<dbReference type="PATRIC" id="fig|1307436.3.peg.1245"/>
<dbReference type="EMBL" id="APVL01000003">
    <property type="protein sequence ID" value="EWG12295.1"/>
    <property type="molecule type" value="Genomic_DNA"/>
</dbReference>
<keyword evidence="1" id="KW-0812">Transmembrane</keyword>
<dbReference type="OrthoDB" id="5984490at2"/>
<evidence type="ECO:0000256" key="1">
    <source>
        <dbReference type="SAM" id="Phobius"/>
    </source>
</evidence>
<feature type="transmembrane region" description="Helical" evidence="1">
    <location>
        <begin position="200"/>
        <end position="221"/>
    </location>
</feature>
<accession>W7KY60</accession>
<name>W7KY60_CYTFI</name>
<reference evidence="3" key="1">
    <citation type="submission" date="2013-03" db="EMBL/GenBank/DDBJ databases">
        <title>Draft genome sequence of Bacillus firmus DS1.</title>
        <authorList>
            <person name="Peng D."/>
            <person name="Zhu L."/>
            <person name="Sun M."/>
        </authorList>
    </citation>
    <scope>NUCLEOTIDE SEQUENCE [LARGE SCALE GENOMIC DNA]</scope>
    <source>
        <strain evidence="3">DS1</strain>
    </source>
</reference>
<gene>
    <name evidence="2" type="ORF">PBF_05858</name>
</gene>
<evidence type="ECO:0008006" key="4">
    <source>
        <dbReference type="Google" id="ProtNLM"/>
    </source>
</evidence>
<evidence type="ECO:0000313" key="3">
    <source>
        <dbReference type="Proteomes" id="UP000019270"/>
    </source>
</evidence>
<evidence type="ECO:0000313" key="2">
    <source>
        <dbReference type="EMBL" id="EWG12295.1"/>
    </source>
</evidence>
<dbReference type="Proteomes" id="UP000019270">
    <property type="component" value="Unassembled WGS sequence"/>
</dbReference>
<sequence length="238" mass="26486">MEELFSVFRVAHIAAGFLALILFWLPLLTKKGGKIHNRTGWIYVWSMAVVAISAFYMGVYRVAFDDAADSGRISFSWFLIFISILSAVSALYGMRVINYKKRKVAHRNPLDITAAVILGLAGGGISIYGILLTSPLLIYFPLIGPLLAGIQLKYWLKAPAKKMHWVYEHFGGMIACGISTVTAFTVFGAPRVLNIQSTSLVLWLLPTLVLVPVMIGFIVQYDRKYNRKPKPSAQEISK</sequence>
<dbReference type="Pfam" id="PF10067">
    <property type="entry name" value="DUF2306"/>
    <property type="match status" value="1"/>
</dbReference>